<evidence type="ECO:0000256" key="6">
    <source>
        <dbReference type="SAM" id="MobiDB-lite"/>
    </source>
</evidence>
<evidence type="ECO:0000256" key="7">
    <source>
        <dbReference type="SAM" id="Phobius"/>
    </source>
</evidence>
<name>A0A4D4J9F2_9PSEU</name>
<evidence type="ECO:0000259" key="8">
    <source>
        <dbReference type="SMART" id="SM00563"/>
    </source>
</evidence>
<keyword evidence="4" id="KW-0443">Lipid metabolism</keyword>
<sequence>MTALADPGAHPSGPAATAGTHSWMPVSPCGDGCVAGVPLDAGLGRRVFRLAALAAALLAGLLIGLVVPVLPGRARQAAVRGWFGAILRATGARLRVHAPDGVAGFGAVPGRGLLVTCNHVSWLDIVALNAVQPLRMVAKREIRSWPVIGPLASRAGTLYLDRERLSALPDAVAALTEALRSGSTVGVFPEGTTWCGLAAGRYRPAAFQAALDAGVPVRPVVLRYRRSDGTPTTGAAFVGDATLWSSVRRTVGLRRLVVELHVLDEITASADRRALAAATQSAAARVLGAAGPALDPPRPAAEPAAVPAAQAS</sequence>
<keyword evidence="7" id="KW-0472">Membrane</keyword>
<dbReference type="GO" id="GO:0006654">
    <property type="term" value="P:phosphatidic acid biosynthetic process"/>
    <property type="evidence" value="ECO:0007669"/>
    <property type="project" value="TreeGrafter"/>
</dbReference>
<evidence type="ECO:0000256" key="2">
    <source>
        <dbReference type="ARBA" id="ARBA00022516"/>
    </source>
</evidence>
<keyword evidence="10" id="KW-1185">Reference proteome</keyword>
<feature type="compositionally biased region" description="Low complexity" evidence="6">
    <location>
        <begin position="301"/>
        <end position="312"/>
    </location>
</feature>
<reference evidence="10" key="1">
    <citation type="submission" date="2019-04" db="EMBL/GenBank/DDBJ databases">
        <title>Draft genome sequence of Pseudonocardiaceae bacterium SL3-2-4.</title>
        <authorList>
            <person name="Ningsih F."/>
            <person name="Yokota A."/>
            <person name="Sakai Y."/>
            <person name="Nanatani K."/>
            <person name="Yabe S."/>
            <person name="Oetari A."/>
            <person name="Sjamsuridzal W."/>
        </authorList>
    </citation>
    <scope>NUCLEOTIDE SEQUENCE [LARGE SCALE GENOMIC DNA]</scope>
    <source>
        <strain evidence="10">SL3-2-4</strain>
    </source>
</reference>
<feature type="domain" description="Phospholipid/glycerol acyltransferase" evidence="8">
    <location>
        <begin position="113"/>
        <end position="225"/>
    </location>
</feature>
<dbReference type="EMBL" id="BJFL01000018">
    <property type="protein sequence ID" value="GDY31882.1"/>
    <property type="molecule type" value="Genomic_DNA"/>
</dbReference>
<dbReference type="SUPFAM" id="SSF69593">
    <property type="entry name" value="Glycerol-3-phosphate (1)-acyltransferase"/>
    <property type="match status" value="1"/>
</dbReference>
<keyword evidence="5 9" id="KW-0012">Acyltransferase</keyword>
<organism evidence="9 10">
    <name type="scientific">Gandjariella thermophila</name>
    <dbReference type="NCBI Taxonomy" id="1931992"/>
    <lineage>
        <taxon>Bacteria</taxon>
        <taxon>Bacillati</taxon>
        <taxon>Actinomycetota</taxon>
        <taxon>Actinomycetes</taxon>
        <taxon>Pseudonocardiales</taxon>
        <taxon>Pseudonocardiaceae</taxon>
        <taxon>Gandjariella</taxon>
    </lineage>
</organism>
<keyword evidence="2" id="KW-0444">Lipid biosynthesis</keyword>
<evidence type="ECO:0000313" key="9">
    <source>
        <dbReference type="EMBL" id="GDY31882.1"/>
    </source>
</evidence>
<proteinExistence type="predicted"/>
<protein>
    <submittedName>
        <fullName evidence="9">1-acyl-sn-glycerol-3-phosphate acyltransferase</fullName>
    </submittedName>
</protein>
<gene>
    <name evidence="9" type="primary">plsC_3</name>
    <name evidence="9" type="ORF">GTS_35150</name>
</gene>
<comment type="caution">
    <text evidence="9">The sequence shown here is derived from an EMBL/GenBank/DDBJ whole genome shotgun (WGS) entry which is preliminary data.</text>
</comment>
<dbReference type="InterPro" id="IPR002123">
    <property type="entry name" value="Plipid/glycerol_acylTrfase"/>
</dbReference>
<dbReference type="Proteomes" id="UP000298860">
    <property type="component" value="Unassembled WGS sequence"/>
</dbReference>
<evidence type="ECO:0000256" key="1">
    <source>
        <dbReference type="ARBA" id="ARBA00005189"/>
    </source>
</evidence>
<evidence type="ECO:0000256" key="4">
    <source>
        <dbReference type="ARBA" id="ARBA00023098"/>
    </source>
</evidence>
<feature type="transmembrane region" description="Helical" evidence="7">
    <location>
        <begin position="47"/>
        <end position="70"/>
    </location>
</feature>
<accession>A0A4D4J9F2</accession>
<keyword evidence="7" id="KW-0812">Transmembrane</keyword>
<dbReference type="RefSeq" id="WP_225978497.1">
    <property type="nucleotide sequence ID" value="NZ_BJFL01000018.1"/>
</dbReference>
<evidence type="ECO:0000256" key="3">
    <source>
        <dbReference type="ARBA" id="ARBA00022679"/>
    </source>
</evidence>
<dbReference type="CDD" id="cd07989">
    <property type="entry name" value="LPLAT_AGPAT-like"/>
    <property type="match status" value="1"/>
</dbReference>
<dbReference type="SMART" id="SM00563">
    <property type="entry name" value="PlsC"/>
    <property type="match status" value="1"/>
</dbReference>
<keyword evidence="3 9" id="KW-0808">Transferase</keyword>
<dbReference type="Pfam" id="PF01553">
    <property type="entry name" value="Acyltransferase"/>
    <property type="match status" value="1"/>
</dbReference>
<dbReference type="AlphaFoldDB" id="A0A4D4J9F2"/>
<evidence type="ECO:0000313" key="10">
    <source>
        <dbReference type="Proteomes" id="UP000298860"/>
    </source>
</evidence>
<keyword evidence="7" id="KW-1133">Transmembrane helix</keyword>
<feature type="region of interest" description="Disordered" evidence="6">
    <location>
        <begin position="289"/>
        <end position="312"/>
    </location>
</feature>
<dbReference type="PANTHER" id="PTHR10434:SF64">
    <property type="entry name" value="1-ACYL-SN-GLYCEROL-3-PHOSPHATE ACYLTRANSFERASE-RELATED"/>
    <property type="match status" value="1"/>
</dbReference>
<evidence type="ECO:0000256" key="5">
    <source>
        <dbReference type="ARBA" id="ARBA00023315"/>
    </source>
</evidence>
<dbReference type="PANTHER" id="PTHR10434">
    <property type="entry name" value="1-ACYL-SN-GLYCEROL-3-PHOSPHATE ACYLTRANSFERASE"/>
    <property type="match status" value="1"/>
</dbReference>
<comment type="pathway">
    <text evidence="1">Lipid metabolism.</text>
</comment>
<dbReference type="GO" id="GO:0003841">
    <property type="term" value="F:1-acylglycerol-3-phosphate O-acyltransferase activity"/>
    <property type="evidence" value="ECO:0007669"/>
    <property type="project" value="TreeGrafter"/>
</dbReference>